<dbReference type="Gene3D" id="3.40.50.720">
    <property type="entry name" value="NAD(P)-binding Rossmann-like Domain"/>
    <property type="match status" value="1"/>
</dbReference>
<dbReference type="SUPFAM" id="SSF51735">
    <property type="entry name" value="NAD(P)-binding Rossmann-fold domains"/>
    <property type="match status" value="1"/>
</dbReference>
<proteinExistence type="predicted"/>
<name>A0A840V7P5_9BACT</name>
<accession>A0A840V7P5</accession>
<evidence type="ECO:0000313" key="4">
    <source>
        <dbReference type="Proteomes" id="UP000557717"/>
    </source>
</evidence>
<evidence type="ECO:0000259" key="1">
    <source>
        <dbReference type="Pfam" id="PF01408"/>
    </source>
</evidence>
<gene>
    <name evidence="3" type="ORF">HNR46_003319</name>
</gene>
<dbReference type="SUPFAM" id="SSF55347">
    <property type="entry name" value="Glyceraldehyde-3-phosphate dehydrogenase-like, C-terminal domain"/>
    <property type="match status" value="1"/>
</dbReference>
<dbReference type="InterPro" id="IPR036291">
    <property type="entry name" value="NAD(P)-bd_dom_sf"/>
</dbReference>
<dbReference type="InterPro" id="IPR055170">
    <property type="entry name" value="GFO_IDH_MocA-like_dom"/>
</dbReference>
<reference evidence="3 4" key="1">
    <citation type="submission" date="2020-08" db="EMBL/GenBank/DDBJ databases">
        <title>Genomic Encyclopedia of Type Strains, Phase IV (KMG-IV): sequencing the most valuable type-strain genomes for metagenomic binning, comparative biology and taxonomic classification.</title>
        <authorList>
            <person name="Goeker M."/>
        </authorList>
    </citation>
    <scope>NUCLEOTIDE SEQUENCE [LARGE SCALE GENOMIC DNA]</scope>
    <source>
        <strain evidence="3 4">YC6886</strain>
    </source>
</reference>
<evidence type="ECO:0000259" key="2">
    <source>
        <dbReference type="Pfam" id="PF22725"/>
    </source>
</evidence>
<evidence type="ECO:0000313" key="3">
    <source>
        <dbReference type="EMBL" id="MBB5353066.1"/>
    </source>
</evidence>
<feature type="domain" description="Gfo/Idh/MocA-like oxidoreductase N-terminal" evidence="1">
    <location>
        <begin position="8"/>
        <end position="131"/>
    </location>
</feature>
<dbReference type="PANTHER" id="PTHR46368">
    <property type="match status" value="1"/>
</dbReference>
<organism evidence="3 4">
    <name type="scientific">Haloferula luteola</name>
    <dbReference type="NCBI Taxonomy" id="595692"/>
    <lineage>
        <taxon>Bacteria</taxon>
        <taxon>Pseudomonadati</taxon>
        <taxon>Verrucomicrobiota</taxon>
        <taxon>Verrucomicrobiia</taxon>
        <taxon>Verrucomicrobiales</taxon>
        <taxon>Verrucomicrobiaceae</taxon>
        <taxon>Haloferula</taxon>
    </lineage>
</organism>
<feature type="domain" description="GFO/IDH/MocA-like oxidoreductase" evidence="2">
    <location>
        <begin position="151"/>
        <end position="269"/>
    </location>
</feature>
<dbReference type="AlphaFoldDB" id="A0A840V7P5"/>
<dbReference type="InterPro" id="IPR000683">
    <property type="entry name" value="Gfo/Idh/MocA-like_OxRdtase_N"/>
</dbReference>
<dbReference type="RefSeq" id="WP_184020609.1">
    <property type="nucleotide sequence ID" value="NZ_JACHFD010000019.1"/>
</dbReference>
<protein>
    <submittedName>
        <fullName evidence="3">Putative dehydrogenase</fullName>
    </submittedName>
</protein>
<sequence>MKASSPPLRWGILGAARIAIKNWKAIRLSGNSIVRAVASRSQEKSQQFIDAQQAIAPFEVCPEALGSYEQLLAHPEIDAVYIPLPTSLRKTWVIRAAEAGKHVLAEKPCAVDAAELEEMLAACRRHGVRFMDGVMFMHHPRLERVRPLLEDAEKVGHLRRMHTSFSFRAAEGFLDSNIRAQAELEPLGCLGDLGWYCIRFALWLRNGELPLSAKGKIHQEVVGPDGQPGSPLEFSGELEYADGFSCGFYCSFFAHQQQWVVISGEHAALRIPDFVNPADDNDVAWELGYERTMKDTTGLELGWTTRPESQETRMFRHFAQGIGSPPGESENFALQTQRILDACLRSARNGSRPFGVAS</sequence>
<keyword evidence="4" id="KW-1185">Reference proteome</keyword>
<comment type="caution">
    <text evidence="3">The sequence shown here is derived from an EMBL/GenBank/DDBJ whole genome shotgun (WGS) entry which is preliminary data.</text>
</comment>
<dbReference type="Proteomes" id="UP000557717">
    <property type="component" value="Unassembled WGS sequence"/>
</dbReference>
<dbReference type="Gene3D" id="3.30.360.10">
    <property type="entry name" value="Dihydrodipicolinate Reductase, domain 2"/>
    <property type="match status" value="1"/>
</dbReference>
<dbReference type="Pfam" id="PF22725">
    <property type="entry name" value="GFO_IDH_MocA_C3"/>
    <property type="match status" value="1"/>
</dbReference>
<dbReference type="GO" id="GO:0000166">
    <property type="term" value="F:nucleotide binding"/>
    <property type="evidence" value="ECO:0007669"/>
    <property type="project" value="InterPro"/>
</dbReference>
<dbReference type="PANTHER" id="PTHR46368:SF4">
    <property type="entry name" value="OS10G0403700 PROTEIN"/>
    <property type="match status" value="1"/>
</dbReference>
<dbReference type="Pfam" id="PF01408">
    <property type="entry name" value="GFO_IDH_MocA"/>
    <property type="match status" value="1"/>
</dbReference>
<dbReference type="EMBL" id="JACHFD010000019">
    <property type="protein sequence ID" value="MBB5353066.1"/>
    <property type="molecule type" value="Genomic_DNA"/>
</dbReference>